<evidence type="ECO:0000256" key="1">
    <source>
        <dbReference type="ARBA" id="ARBA00022801"/>
    </source>
</evidence>
<dbReference type="GO" id="GO:0031297">
    <property type="term" value="P:replication fork processing"/>
    <property type="evidence" value="ECO:0007669"/>
    <property type="project" value="TreeGrafter"/>
</dbReference>
<dbReference type="GeneID" id="62682734"/>
<evidence type="ECO:0000259" key="2">
    <source>
        <dbReference type="PROSITE" id="PS51192"/>
    </source>
</evidence>
<dbReference type="InterPro" id="IPR038718">
    <property type="entry name" value="SNF2-like_sf"/>
</dbReference>
<evidence type="ECO:0000313" key="4">
    <source>
        <dbReference type="Proteomes" id="UP000345177"/>
    </source>
</evidence>
<dbReference type="Proteomes" id="UP000345177">
    <property type="component" value="Segment"/>
</dbReference>
<dbReference type="KEGG" id="vg:62682734"/>
<dbReference type="Gene3D" id="3.40.50.300">
    <property type="entry name" value="P-loop containing nucleotide triphosphate hydrolases"/>
    <property type="match status" value="1"/>
</dbReference>
<proteinExistence type="predicted"/>
<dbReference type="PROSITE" id="PS51192">
    <property type="entry name" value="HELICASE_ATP_BIND_1"/>
    <property type="match status" value="1"/>
</dbReference>
<protein>
    <submittedName>
        <fullName evidence="3">DNA helicase</fullName>
        <ecNumber evidence="3">3.6.4.12</ecNumber>
    </submittedName>
</protein>
<name>A0A5Q2F8E6_9CAUD</name>
<dbReference type="GO" id="GO:0005524">
    <property type="term" value="F:ATP binding"/>
    <property type="evidence" value="ECO:0007669"/>
    <property type="project" value="InterPro"/>
</dbReference>
<dbReference type="PANTHER" id="PTHR45766:SF6">
    <property type="entry name" value="SWI_SNF-RELATED MATRIX-ASSOCIATED ACTIN-DEPENDENT REGULATOR OF CHROMATIN SUBFAMILY A-LIKE PROTEIN 1"/>
    <property type="match status" value="1"/>
</dbReference>
<reference evidence="3 4" key="1">
    <citation type="submission" date="2019-09" db="EMBL/GenBank/DDBJ databases">
        <title>Transcriptional response of Serratia to Siphovirus infection.</title>
        <authorList>
            <person name="Malone L.M."/>
            <person name="Fineran P.C."/>
        </authorList>
    </citation>
    <scope>NUCLEOTIDE SEQUENCE [LARGE SCALE GENOMIC DNA]</scope>
</reference>
<organism evidence="3 4">
    <name type="scientific">Serratia phage JS26</name>
    <dbReference type="NCBI Taxonomy" id="2315217"/>
    <lineage>
        <taxon>Viruses</taxon>
        <taxon>Duplodnaviria</taxon>
        <taxon>Heunggongvirae</taxon>
        <taxon>Uroviricota</taxon>
        <taxon>Caudoviricetes</taxon>
        <taxon>Casjensviridae</taxon>
        <taxon>Dunedinvirus</taxon>
        <taxon>Dunedinvirus JS26</taxon>
    </lineage>
</organism>
<dbReference type="InterPro" id="IPR027417">
    <property type="entry name" value="P-loop_NTPase"/>
</dbReference>
<sequence length="495" mass="58170">MYLNKLRRALREMLSKIELTYDDFHDYQRVSEQFLIDNPYCGLYIDMGMGKTGIALKVACDLLANFEVEKVLIVAPLRVANRTWPDEIEKWEFSAPFRYQVLTCPEVDRPYACQSTAPIHIINRENIPWLVDFWRKKWPYDMVIIDESTSFKDHTTKRFKKMQLVRPLMKRLVLMTASPAAESYVYFFAQIGLLDYFETFGKFITKFKKKYFDFNRYTYELTLREGCDKQIEEAIAPLCLVMKAEDYLDMPPLHNRAEYCTLPPKVMEMYNTLQRDFIVTVGDQEIEAEQAASLSAKLRQLASGFLYTTQLDYDAKTDTFKKQRGCVKVHDERQQELLRILEECHNENVLIAYHFKESLEDIKAALPKCVVMDKEGKCVTKWNQGKIKHLVAHPQSAGHGLNLQKGGRRIVFYDMPESLEYYEQFVRRLFRQGQTHACFVHHLIMKGTRDEIVYGALQDKANVQSRFFVALKEMQRKQVAELRKKAKQTEDEEFL</sequence>
<evidence type="ECO:0000313" key="3">
    <source>
        <dbReference type="EMBL" id="QGF20869.1"/>
    </source>
</evidence>
<dbReference type="InterPro" id="IPR000330">
    <property type="entry name" value="SNF2_N"/>
</dbReference>
<feature type="domain" description="Helicase ATP-binding" evidence="2">
    <location>
        <begin position="32"/>
        <end position="197"/>
    </location>
</feature>
<dbReference type="SMART" id="SM00487">
    <property type="entry name" value="DEXDc"/>
    <property type="match status" value="1"/>
</dbReference>
<dbReference type="EMBL" id="MN505213">
    <property type="protein sequence ID" value="QGF20869.1"/>
    <property type="molecule type" value="Genomic_DNA"/>
</dbReference>
<dbReference type="InterPro" id="IPR014001">
    <property type="entry name" value="Helicase_ATP-bd"/>
</dbReference>
<keyword evidence="3" id="KW-0347">Helicase</keyword>
<keyword evidence="1 3" id="KW-0378">Hydrolase</keyword>
<dbReference type="GO" id="GO:0003678">
    <property type="term" value="F:DNA helicase activity"/>
    <property type="evidence" value="ECO:0007669"/>
    <property type="project" value="UniProtKB-EC"/>
</dbReference>
<keyword evidence="3" id="KW-0547">Nucleotide-binding</keyword>
<dbReference type="GO" id="GO:0006281">
    <property type="term" value="P:DNA repair"/>
    <property type="evidence" value="ECO:0007669"/>
    <property type="project" value="TreeGrafter"/>
</dbReference>
<keyword evidence="4" id="KW-1185">Reference proteome</keyword>
<dbReference type="EC" id="3.6.4.12" evidence="3"/>
<accession>A0A5Q2F8E6</accession>
<dbReference type="GO" id="GO:0016787">
    <property type="term" value="F:hydrolase activity"/>
    <property type="evidence" value="ECO:0007669"/>
    <property type="project" value="UniProtKB-KW"/>
</dbReference>
<keyword evidence="3" id="KW-0067">ATP-binding</keyword>
<dbReference type="RefSeq" id="YP_010000094.1">
    <property type="nucleotide sequence ID" value="NC_053012.1"/>
</dbReference>
<dbReference type="Pfam" id="PF00176">
    <property type="entry name" value="SNF2-rel_dom"/>
    <property type="match status" value="1"/>
</dbReference>
<dbReference type="SUPFAM" id="SSF52540">
    <property type="entry name" value="P-loop containing nucleoside triphosphate hydrolases"/>
    <property type="match status" value="2"/>
</dbReference>
<dbReference type="PANTHER" id="PTHR45766">
    <property type="entry name" value="DNA ANNEALING HELICASE AND ENDONUCLEASE ZRANB3 FAMILY MEMBER"/>
    <property type="match status" value="1"/>
</dbReference>
<dbReference type="Gene3D" id="3.40.50.10810">
    <property type="entry name" value="Tandem AAA-ATPase domain"/>
    <property type="match status" value="1"/>
</dbReference>